<evidence type="ECO:0000313" key="2">
    <source>
        <dbReference type="EMBL" id="CEK83981.1"/>
    </source>
</evidence>
<proteinExistence type="predicted"/>
<dbReference type="EMBL" id="HACG01037116">
    <property type="protein sequence ID" value="CEK83981.1"/>
    <property type="molecule type" value="Transcribed_RNA"/>
</dbReference>
<dbReference type="AlphaFoldDB" id="A0A0B7AVU2"/>
<evidence type="ECO:0008006" key="3">
    <source>
        <dbReference type="Google" id="ProtNLM"/>
    </source>
</evidence>
<sequence length="141" mass="15797">MSYQKLPSQKVLAKHLRCCTEIKTVPMSNGVQYLWKCQLDNRCFTILPSVWIQGIVVQVLDGNDIIIIDDGTGIIILSHCDNICSKVTATKGMYIMAVGTLQSCGQNPVIRPIKLQDLSCIDHAETMWPLEVLDQMNFLKS</sequence>
<dbReference type="PANTHER" id="PTHR33962">
    <property type="entry name" value="RECQ-MEDIATED GENOME INSTABILITY PROTEIN 2 RMI2"/>
    <property type="match status" value="1"/>
</dbReference>
<organism evidence="1">
    <name type="scientific">Arion vulgaris</name>
    <dbReference type="NCBI Taxonomy" id="1028688"/>
    <lineage>
        <taxon>Eukaryota</taxon>
        <taxon>Metazoa</taxon>
        <taxon>Spiralia</taxon>
        <taxon>Lophotrochozoa</taxon>
        <taxon>Mollusca</taxon>
        <taxon>Gastropoda</taxon>
        <taxon>Heterobranchia</taxon>
        <taxon>Euthyneura</taxon>
        <taxon>Panpulmonata</taxon>
        <taxon>Eupulmonata</taxon>
        <taxon>Stylommatophora</taxon>
        <taxon>Helicina</taxon>
        <taxon>Arionoidea</taxon>
        <taxon>Arionidae</taxon>
        <taxon>Arion</taxon>
    </lineage>
</organism>
<dbReference type="GO" id="GO:2000042">
    <property type="term" value="P:negative regulation of double-strand break repair via homologous recombination"/>
    <property type="evidence" value="ECO:0007669"/>
    <property type="project" value="TreeGrafter"/>
</dbReference>
<dbReference type="GO" id="GO:0033045">
    <property type="term" value="P:regulation of sister chromatid segregation"/>
    <property type="evidence" value="ECO:0007669"/>
    <property type="project" value="TreeGrafter"/>
</dbReference>
<dbReference type="GO" id="GO:0005829">
    <property type="term" value="C:cytosol"/>
    <property type="evidence" value="ECO:0007669"/>
    <property type="project" value="TreeGrafter"/>
</dbReference>
<gene>
    <name evidence="1" type="primary">ORF140068</name>
    <name evidence="2" type="synonym">ORF140069</name>
</gene>
<dbReference type="InterPro" id="IPR012340">
    <property type="entry name" value="NA-bd_OB-fold"/>
</dbReference>
<dbReference type="Pfam" id="PF16100">
    <property type="entry name" value="RMI2"/>
    <property type="match status" value="1"/>
</dbReference>
<name>A0A0B7AVU2_9EUPU</name>
<dbReference type="GO" id="GO:0043007">
    <property type="term" value="P:maintenance of rDNA"/>
    <property type="evidence" value="ECO:0007669"/>
    <property type="project" value="TreeGrafter"/>
</dbReference>
<dbReference type="PANTHER" id="PTHR33962:SF1">
    <property type="entry name" value="RECQ-MEDIATED GENOME INSTABILITY PROTEIN 2"/>
    <property type="match status" value="1"/>
</dbReference>
<dbReference type="Gene3D" id="2.40.50.140">
    <property type="entry name" value="Nucleic acid-binding proteins"/>
    <property type="match status" value="1"/>
</dbReference>
<protein>
    <recommendedName>
        <fullName evidence="3">CST complex subunit CTC1</fullName>
    </recommendedName>
</protein>
<dbReference type="GO" id="GO:0006281">
    <property type="term" value="P:DNA repair"/>
    <property type="evidence" value="ECO:0007669"/>
    <property type="project" value="TreeGrafter"/>
</dbReference>
<dbReference type="EMBL" id="HACG01037115">
    <property type="protein sequence ID" value="CEK83980.1"/>
    <property type="molecule type" value="Transcribed_RNA"/>
</dbReference>
<accession>A0A0B7AVU2</accession>
<evidence type="ECO:0000313" key="1">
    <source>
        <dbReference type="EMBL" id="CEK83980.1"/>
    </source>
</evidence>
<dbReference type="InterPro" id="IPR032245">
    <property type="entry name" value="RMI2"/>
</dbReference>
<reference evidence="1" key="1">
    <citation type="submission" date="2014-12" db="EMBL/GenBank/DDBJ databases">
        <title>Insight into the proteome of Arion vulgaris.</title>
        <authorList>
            <person name="Aradska J."/>
            <person name="Bulat T."/>
            <person name="Smidak R."/>
            <person name="Sarate P."/>
            <person name="Gangsoo J."/>
            <person name="Sialana F."/>
            <person name="Bilban M."/>
            <person name="Lubec G."/>
        </authorList>
    </citation>
    <scope>NUCLEOTIDE SEQUENCE</scope>
    <source>
        <tissue evidence="1">Skin</tissue>
    </source>
</reference>
<dbReference type="GO" id="GO:0016607">
    <property type="term" value="C:nuclear speck"/>
    <property type="evidence" value="ECO:0007669"/>
    <property type="project" value="TreeGrafter"/>
</dbReference>